<reference evidence="2" key="1">
    <citation type="submission" date="2017-08" db="EMBL/GenBank/DDBJ databases">
        <authorList>
            <person name="de Groot N.N."/>
        </authorList>
    </citation>
    <scope>NUCLEOTIDE SEQUENCE [LARGE SCALE GENOMIC DNA]</scope>
</reference>
<proteinExistence type="predicted"/>
<gene>
    <name evidence="1" type="ORF">SEA_LUCKYBARNES_28</name>
</gene>
<keyword evidence="2" id="KW-1185">Reference proteome</keyword>
<name>A0A249XNN3_9CAUD</name>
<evidence type="ECO:0000313" key="1">
    <source>
        <dbReference type="EMBL" id="ASZ73346.1"/>
    </source>
</evidence>
<dbReference type="Proteomes" id="UP000224487">
    <property type="component" value="Genome"/>
</dbReference>
<accession>A0A249XNN3</accession>
<organism evidence="1 2">
    <name type="scientific">Brevibacterium phage LuckyBarnes</name>
    <dbReference type="NCBI Taxonomy" id="2027888"/>
    <lineage>
        <taxon>Viruses</taxon>
        <taxon>Duplodnaviria</taxon>
        <taxon>Heunggongvirae</taxon>
        <taxon>Uroviricota</taxon>
        <taxon>Caudoviricetes</taxon>
        <taxon>Luckybarnesvirus</taxon>
        <taxon>Luckybarnesvirus luckybarnes</taxon>
    </lineage>
</organism>
<evidence type="ECO:0000313" key="2">
    <source>
        <dbReference type="Proteomes" id="UP000224487"/>
    </source>
</evidence>
<protein>
    <submittedName>
        <fullName evidence="1">Uncharacterized protein</fullName>
    </submittedName>
</protein>
<sequence>MEPEPMIITRWLTCHTVGCGNAEVTLMGVFPEDVDALFCGVCSQPITDVATEPPKPITEMPTWEL</sequence>
<dbReference type="EMBL" id="MF668275">
    <property type="protein sequence ID" value="ASZ73346.1"/>
    <property type="molecule type" value="Genomic_DNA"/>
</dbReference>